<dbReference type="Proteomes" id="UP000831701">
    <property type="component" value="Chromosome 19"/>
</dbReference>
<name>A0ACB8VMX3_9TELE</name>
<sequence>MKWMLLNNVSCITQFGIHVDVDSFKCQDLARIMEENIKDTCPQPSNSQTPNSTMAKTKELSKDTRNKIVDLHQAGKTESAIGVAKTDVVLEEQNDSRQERNSPAVEVQKAQEDHCPSVITRAEVCRTFKWINTHKAPGPDGIPGRALKDFVTWCDSNHLLLNTTKTRENGGGL</sequence>
<comment type="caution">
    <text evidence="1">The sequence shown here is derived from an EMBL/GenBank/DDBJ whole genome shotgun (WGS) entry which is preliminary data.</text>
</comment>
<gene>
    <name evidence="1" type="ORF">L3Q82_003432</name>
</gene>
<protein>
    <submittedName>
        <fullName evidence="1">Uncharacterized protein</fullName>
    </submittedName>
</protein>
<dbReference type="EMBL" id="CM041549">
    <property type="protein sequence ID" value="KAI3356754.1"/>
    <property type="molecule type" value="Genomic_DNA"/>
</dbReference>
<organism evidence="1 2">
    <name type="scientific">Scortum barcoo</name>
    <name type="common">barcoo grunter</name>
    <dbReference type="NCBI Taxonomy" id="214431"/>
    <lineage>
        <taxon>Eukaryota</taxon>
        <taxon>Metazoa</taxon>
        <taxon>Chordata</taxon>
        <taxon>Craniata</taxon>
        <taxon>Vertebrata</taxon>
        <taxon>Euteleostomi</taxon>
        <taxon>Actinopterygii</taxon>
        <taxon>Neopterygii</taxon>
        <taxon>Teleostei</taxon>
        <taxon>Neoteleostei</taxon>
        <taxon>Acanthomorphata</taxon>
        <taxon>Eupercaria</taxon>
        <taxon>Centrarchiformes</taxon>
        <taxon>Terapontoidei</taxon>
        <taxon>Terapontidae</taxon>
        <taxon>Scortum</taxon>
    </lineage>
</organism>
<evidence type="ECO:0000313" key="1">
    <source>
        <dbReference type="EMBL" id="KAI3356754.1"/>
    </source>
</evidence>
<evidence type="ECO:0000313" key="2">
    <source>
        <dbReference type="Proteomes" id="UP000831701"/>
    </source>
</evidence>
<accession>A0ACB8VMX3</accession>
<keyword evidence="2" id="KW-1185">Reference proteome</keyword>
<proteinExistence type="predicted"/>
<reference evidence="1" key="1">
    <citation type="submission" date="2022-04" db="EMBL/GenBank/DDBJ databases">
        <title>Jade perch genome.</title>
        <authorList>
            <person name="Chao B."/>
        </authorList>
    </citation>
    <scope>NUCLEOTIDE SEQUENCE</scope>
    <source>
        <strain evidence="1">CB-2022</strain>
    </source>
</reference>